<evidence type="ECO:0000256" key="6">
    <source>
        <dbReference type="ARBA" id="ARBA00023002"/>
    </source>
</evidence>
<dbReference type="GO" id="GO:0048038">
    <property type="term" value="F:quinone binding"/>
    <property type="evidence" value="ECO:0007669"/>
    <property type="project" value="UniProtKB-KW"/>
</dbReference>
<feature type="transmembrane region" description="Helical" evidence="10">
    <location>
        <begin position="218"/>
        <end position="239"/>
    </location>
</feature>
<keyword evidence="9" id="KW-0676">Redox-active center</keyword>
<feature type="transmembrane region" description="Helical" evidence="10">
    <location>
        <begin position="151"/>
        <end position="172"/>
    </location>
</feature>
<dbReference type="InterPro" id="IPR041714">
    <property type="entry name" value="VKOR_Actinobacteria"/>
</dbReference>
<protein>
    <submittedName>
        <fullName evidence="12">Putative membrane protein</fullName>
    </submittedName>
</protein>
<comment type="similarity">
    <text evidence="2">Belongs to the VKOR family.</text>
</comment>
<proteinExistence type="inferred from homology"/>
<reference evidence="12 13" key="1">
    <citation type="submission" date="2019-06" db="EMBL/GenBank/DDBJ databases">
        <title>Sequencing the genomes of 1000 actinobacteria strains.</title>
        <authorList>
            <person name="Klenk H.-P."/>
        </authorList>
    </citation>
    <scope>NUCLEOTIDE SEQUENCE [LARGE SCALE GENOMIC DNA]</scope>
    <source>
        <strain evidence="12 13">DSM 41929</strain>
    </source>
</reference>
<keyword evidence="5 10" id="KW-1133">Transmembrane helix</keyword>
<evidence type="ECO:0000256" key="9">
    <source>
        <dbReference type="ARBA" id="ARBA00023284"/>
    </source>
</evidence>
<dbReference type="GO" id="GO:0016491">
    <property type="term" value="F:oxidoreductase activity"/>
    <property type="evidence" value="ECO:0007669"/>
    <property type="project" value="UniProtKB-KW"/>
</dbReference>
<dbReference type="Pfam" id="PF07884">
    <property type="entry name" value="VKOR"/>
    <property type="match status" value="1"/>
</dbReference>
<gene>
    <name evidence="12" type="ORF">FB563_5490</name>
</gene>
<feature type="transmembrane region" description="Helical" evidence="10">
    <location>
        <begin position="178"/>
        <end position="198"/>
    </location>
</feature>
<dbReference type="SMART" id="SM00756">
    <property type="entry name" value="VKc"/>
    <property type="match status" value="1"/>
</dbReference>
<keyword evidence="4" id="KW-0874">Quinone</keyword>
<comment type="subcellular location">
    <subcellularLocation>
        <location evidence="1">Membrane</location>
        <topology evidence="1">Multi-pass membrane protein</topology>
    </subcellularLocation>
</comment>
<keyword evidence="3 10" id="KW-0812">Transmembrane</keyword>
<keyword evidence="13" id="KW-1185">Reference proteome</keyword>
<name>A0A542UN14_9ACTN</name>
<comment type="caution">
    <text evidence="12">The sequence shown here is derived from an EMBL/GenBank/DDBJ whole genome shotgun (WGS) entry which is preliminary data.</text>
</comment>
<evidence type="ECO:0000313" key="12">
    <source>
        <dbReference type="EMBL" id="TQL00393.1"/>
    </source>
</evidence>
<keyword evidence="8" id="KW-1015">Disulfide bond</keyword>
<evidence type="ECO:0000256" key="8">
    <source>
        <dbReference type="ARBA" id="ARBA00023157"/>
    </source>
</evidence>
<dbReference type="Proteomes" id="UP000318103">
    <property type="component" value="Unassembled WGS sequence"/>
</dbReference>
<organism evidence="12 13">
    <name type="scientific">Streptomyces puniciscabiei</name>
    <dbReference type="NCBI Taxonomy" id="164348"/>
    <lineage>
        <taxon>Bacteria</taxon>
        <taxon>Bacillati</taxon>
        <taxon>Actinomycetota</taxon>
        <taxon>Actinomycetes</taxon>
        <taxon>Kitasatosporales</taxon>
        <taxon>Streptomycetaceae</taxon>
        <taxon>Streptomyces</taxon>
    </lineage>
</organism>
<dbReference type="EMBL" id="VFNX01000001">
    <property type="protein sequence ID" value="TQL00393.1"/>
    <property type="molecule type" value="Genomic_DNA"/>
</dbReference>
<feature type="domain" description="Vitamin K epoxide reductase" evidence="11">
    <location>
        <begin position="58"/>
        <end position="203"/>
    </location>
</feature>
<evidence type="ECO:0000256" key="4">
    <source>
        <dbReference type="ARBA" id="ARBA00022719"/>
    </source>
</evidence>
<evidence type="ECO:0000313" key="13">
    <source>
        <dbReference type="Proteomes" id="UP000318103"/>
    </source>
</evidence>
<dbReference type="Gene3D" id="1.20.1440.130">
    <property type="entry name" value="VKOR domain"/>
    <property type="match status" value="1"/>
</dbReference>
<dbReference type="STRING" id="164348.BFF78_34065"/>
<evidence type="ECO:0000256" key="1">
    <source>
        <dbReference type="ARBA" id="ARBA00004141"/>
    </source>
</evidence>
<evidence type="ECO:0000256" key="7">
    <source>
        <dbReference type="ARBA" id="ARBA00023136"/>
    </source>
</evidence>
<dbReference type="CDD" id="cd12922">
    <property type="entry name" value="VKOR_5"/>
    <property type="match status" value="1"/>
</dbReference>
<evidence type="ECO:0000256" key="5">
    <source>
        <dbReference type="ARBA" id="ARBA00022989"/>
    </source>
</evidence>
<keyword evidence="6" id="KW-0560">Oxidoreductase</keyword>
<evidence type="ECO:0000256" key="10">
    <source>
        <dbReference type="SAM" id="Phobius"/>
    </source>
</evidence>
<keyword evidence="7 10" id="KW-0472">Membrane</keyword>
<accession>A0A542UN14</accession>
<evidence type="ECO:0000256" key="2">
    <source>
        <dbReference type="ARBA" id="ARBA00006214"/>
    </source>
</evidence>
<dbReference type="GO" id="GO:0016020">
    <property type="term" value="C:membrane"/>
    <property type="evidence" value="ECO:0007669"/>
    <property type="project" value="UniProtKB-SubCell"/>
</dbReference>
<feature type="transmembrane region" description="Helical" evidence="10">
    <location>
        <begin position="60"/>
        <end position="79"/>
    </location>
</feature>
<sequence length="248" mass="27562">MSFERWTHAYVRHNEPCPKMVRLSSDGIGVMSKTTVNDVSTESGPERPADAPRTVGGSRAFALLLVITGAAGLLAAWVITLDKNKILEAKLAGKTFTPGCSVNPIVSCGSVMESKQAAAFGFPNPWLGLVCYGIVICVGMSLLGRARFPRWYWLTFNFGTLFGVGFCTWLQFESLYRINALCLWCSLAWVATITMFWFVTSFNVRNDLLPAPRWLKSFFGEFTWVVPVTHCGIIAMLILTRWGSQLWA</sequence>
<feature type="transmembrane region" description="Helical" evidence="10">
    <location>
        <begin position="126"/>
        <end position="144"/>
    </location>
</feature>
<dbReference type="AlphaFoldDB" id="A0A542UN14"/>
<dbReference type="InterPro" id="IPR012932">
    <property type="entry name" value="VKOR"/>
</dbReference>
<dbReference type="InterPro" id="IPR038354">
    <property type="entry name" value="VKOR_sf"/>
</dbReference>
<evidence type="ECO:0000256" key="3">
    <source>
        <dbReference type="ARBA" id="ARBA00022692"/>
    </source>
</evidence>
<evidence type="ECO:0000259" key="11">
    <source>
        <dbReference type="SMART" id="SM00756"/>
    </source>
</evidence>